<accession>A0A1M6TE56</accession>
<evidence type="ECO:0000313" key="4">
    <source>
        <dbReference type="Proteomes" id="UP000184386"/>
    </source>
</evidence>
<name>A0A1M6TE56_9FIRM</name>
<dbReference type="EMBL" id="FRAC01000013">
    <property type="protein sequence ID" value="SHK55312.1"/>
    <property type="molecule type" value="Genomic_DNA"/>
</dbReference>
<dbReference type="Pfam" id="PF00881">
    <property type="entry name" value="Nitroreductase"/>
    <property type="match status" value="1"/>
</dbReference>
<gene>
    <name evidence="3" type="ORF">SAMN02745136_02767</name>
</gene>
<dbReference type="GO" id="GO:0046857">
    <property type="term" value="F:oxidoreductase activity, acting on other nitrogenous compounds as donors, with NAD or NADP as acceptor"/>
    <property type="evidence" value="ECO:0007669"/>
    <property type="project" value="TreeGrafter"/>
</dbReference>
<dbReference type="AlphaFoldDB" id="A0A1M6TE56"/>
<protein>
    <submittedName>
        <fullName evidence="3">Nitroreductase</fullName>
    </submittedName>
</protein>
<dbReference type="Proteomes" id="UP000184386">
    <property type="component" value="Unassembled WGS sequence"/>
</dbReference>
<evidence type="ECO:0000256" key="1">
    <source>
        <dbReference type="ARBA" id="ARBA00023027"/>
    </source>
</evidence>
<evidence type="ECO:0000259" key="2">
    <source>
        <dbReference type="Pfam" id="PF00881"/>
    </source>
</evidence>
<dbReference type="STRING" id="1121322.SAMN02745136_02767"/>
<evidence type="ECO:0000313" key="3">
    <source>
        <dbReference type="EMBL" id="SHK55312.1"/>
    </source>
</evidence>
<dbReference type="GO" id="GO:0005829">
    <property type="term" value="C:cytosol"/>
    <property type="evidence" value="ECO:0007669"/>
    <property type="project" value="TreeGrafter"/>
</dbReference>
<proteinExistence type="predicted"/>
<reference evidence="3 4" key="1">
    <citation type="submission" date="2016-11" db="EMBL/GenBank/DDBJ databases">
        <authorList>
            <person name="Jaros S."/>
            <person name="Januszkiewicz K."/>
            <person name="Wedrychowicz H."/>
        </authorList>
    </citation>
    <scope>NUCLEOTIDE SEQUENCE [LARGE SCALE GENOMIC DNA]</scope>
    <source>
        <strain evidence="3 4">DSM 15929</strain>
    </source>
</reference>
<keyword evidence="1" id="KW-0520">NAD</keyword>
<dbReference type="InterPro" id="IPR000415">
    <property type="entry name" value="Nitroreductase-like"/>
</dbReference>
<dbReference type="RefSeq" id="WP_139241184.1">
    <property type="nucleotide sequence ID" value="NZ_FRAC01000013.1"/>
</dbReference>
<keyword evidence="4" id="KW-1185">Reference proteome</keyword>
<dbReference type="PANTHER" id="PTHR23026:SF125">
    <property type="entry name" value="OXYGEN-INSENSITIVE NAD(P)H NITROREDUCTASE"/>
    <property type="match status" value="1"/>
</dbReference>
<dbReference type="PANTHER" id="PTHR23026">
    <property type="entry name" value="NADPH NITROREDUCTASE"/>
    <property type="match status" value="1"/>
</dbReference>
<dbReference type="CDD" id="cd02136">
    <property type="entry name" value="PnbA_NfnB-like"/>
    <property type="match status" value="1"/>
</dbReference>
<dbReference type="Gene3D" id="3.40.109.10">
    <property type="entry name" value="NADH Oxidase"/>
    <property type="match status" value="1"/>
</dbReference>
<organism evidence="3 4">
    <name type="scientific">Anaerocolumna jejuensis DSM 15929</name>
    <dbReference type="NCBI Taxonomy" id="1121322"/>
    <lineage>
        <taxon>Bacteria</taxon>
        <taxon>Bacillati</taxon>
        <taxon>Bacillota</taxon>
        <taxon>Clostridia</taxon>
        <taxon>Lachnospirales</taxon>
        <taxon>Lachnospiraceae</taxon>
        <taxon>Anaerocolumna</taxon>
    </lineage>
</organism>
<dbReference type="InterPro" id="IPR050627">
    <property type="entry name" value="Nitroreductase/BluB"/>
</dbReference>
<dbReference type="InterPro" id="IPR029479">
    <property type="entry name" value="Nitroreductase"/>
</dbReference>
<sequence>MDGILRNEVISNIINRRSVRKYKTEQIKEEELDLILMAGQHAPSGGNNQTTHLLVIQNQEILKELRALVEKEFAQMEVYEGMYKSLKGSILASRKGGYDFCYGAPALIVTANKKGYGNALPDCACVLENMMLAAESLDIGSCWINQLRWLDENQAIHTYLEKLGLAGDETVCGGLSIGYKADKVKEPLKRTGNPVTYIR</sequence>
<dbReference type="OrthoDB" id="9783470at2"/>
<dbReference type="GO" id="GO:0046256">
    <property type="term" value="P:2,4,6-trinitrotoluene catabolic process"/>
    <property type="evidence" value="ECO:0007669"/>
    <property type="project" value="TreeGrafter"/>
</dbReference>
<feature type="domain" description="Nitroreductase" evidence="2">
    <location>
        <begin position="14"/>
        <end position="179"/>
    </location>
</feature>
<dbReference type="SUPFAM" id="SSF55469">
    <property type="entry name" value="FMN-dependent nitroreductase-like"/>
    <property type="match status" value="1"/>
</dbReference>